<feature type="transmembrane region" description="Helical" evidence="1">
    <location>
        <begin position="94"/>
        <end position="113"/>
    </location>
</feature>
<feature type="transmembrane region" description="Helical" evidence="1">
    <location>
        <begin position="58"/>
        <end position="82"/>
    </location>
</feature>
<feature type="transmembrane region" description="Helical" evidence="1">
    <location>
        <begin position="7"/>
        <end position="25"/>
    </location>
</feature>
<accession>A0A1F6C1S0</accession>
<feature type="transmembrane region" description="Helical" evidence="1">
    <location>
        <begin position="31"/>
        <end position="51"/>
    </location>
</feature>
<dbReference type="Pfam" id="PF04020">
    <property type="entry name" value="Phage_holin_4_2"/>
    <property type="match status" value="1"/>
</dbReference>
<name>A0A1F6C1S0_9BACT</name>
<dbReference type="Proteomes" id="UP000176633">
    <property type="component" value="Unassembled WGS sequence"/>
</dbReference>
<dbReference type="PANTHER" id="PTHR37309:SF1">
    <property type="entry name" value="SLR0284 PROTEIN"/>
    <property type="match status" value="1"/>
</dbReference>
<evidence type="ECO:0000256" key="1">
    <source>
        <dbReference type="SAM" id="Phobius"/>
    </source>
</evidence>
<gene>
    <name evidence="2" type="ORF">A3G50_01690</name>
</gene>
<protein>
    <recommendedName>
        <fullName evidence="4">Phage holin family protein</fullName>
    </recommendedName>
</protein>
<dbReference type="PANTHER" id="PTHR37309">
    <property type="entry name" value="SLR0284 PROTEIN"/>
    <property type="match status" value="1"/>
</dbReference>
<dbReference type="InterPro" id="IPR007165">
    <property type="entry name" value="Phage_holin_4_2"/>
</dbReference>
<keyword evidence="1" id="KW-0812">Transmembrane</keyword>
<comment type="caution">
    <text evidence="2">The sequence shown here is derived from an EMBL/GenBank/DDBJ whole genome shotgun (WGS) entry which is preliminary data.</text>
</comment>
<evidence type="ECO:0000313" key="2">
    <source>
        <dbReference type="EMBL" id="OGG43111.1"/>
    </source>
</evidence>
<dbReference type="STRING" id="1798473.A3G50_01690"/>
<evidence type="ECO:0008006" key="4">
    <source>
        <dbReference type="Google" id="ProtNLM"/>
    </source>
</evidence>
<organism evidence="2 3">
    <name type="scientific">Candidatus Jorgensenbacteria bacterium RIFCSPLOWO2_12_FULL_42_11</name>
    <dbReference type="NCBI Taxonomy" id="1798473"/>
    <lineage>
        <taxon>Bacteria</taxon>
        <taxon>Candidatus Joergenseniibacteriota</taxon>
    </lineage>
</organism>
<sequence>MKFIGKIILFIIINALALFVAARFVKDFIFNGNLTALLTAAAILTLGNTFIRPFLKFVLAPLIALTFGALSFAINASFIYLLDKFSPSITINGLKPLILATVIISLVNIAVNFSTKLGD</sequence>
<dbReference type="AlphaFoldDB" id="A0A1F6C1S0"/>
<evidence type="ECO:0000313" key="3">
    <source>
        <dbReference type="Proteomes" id="UP000176633"/>
    </source>
</evidence>
<reference evidence="2 3" key="1">
    <citation type="journal article" date="2016" name="Nat. Commun.">
        <title>Thousands of microbial genomes shed light on interconnected biogeochemical processes in an aquifer system.</title>
        <authorList>
            <person name="Anantharaman K."/>
            <person name="Brown C.T."/>
            <person name="Hug L.A."/>
            <person name="Sharon I."/>
            <person name="Castelle C.J."/>
            <person name="Probst A.J."/>
            <person name="Thomas B.C."/>
            <person name="Singh A."/>
            <person name="Wilkins M.J."/>
            <person name="Karaoz U."/>
            <person name="Brodie E.L."/>
            <person name="Williams K.H."/>
            <person name="Hubbard S.S."/>
            <person name="Banfield J.F."/>
        </authorList>
    </citation>
    <scope>NUCLEOTIDE SEQUENCE [LARGE SCALE GENOMIC DNA]</scope>
</reference>
<keyword evidence="1" id="KW-1133">Transmembrane helix</keyword>
<dbReference type="EMBL" id="MFKM01000025">
    <property type="protein sequence ID" value="OGG43111.1"/>
    <property type="molecule type" value="Genomic_DNA"/>
</dbReference>
<keyword evidence="1" id="KW-0472">Membrane</keyword>
<proteinExistence type="predicted"/>